<comment type="caution">
    <text evidence="2">The sequence shown here is derived from an EMBL/GenBank/DDBJ whole genome shotgun (WGS) entry which is preliminary data.</text>
</comment>
<feature type="transmembrane region" description="Helical" evidence="1">
    <location>
        <begin position="379"/>
        <end position="409"/>
    </location>
</feature>
<feature type="transmembrane region" description="Helical" evidence="1">
    <location>
        <begin position="199"/>
        <end position="225"/>
    </location>
</feature>
<dbReference type="RefSeq" id="WP_169672311.1">
    <property type="nucleotide sequence ID" value="NZ_JABBHF010000004.1"/>
</dbReference>
<keyword evidence="3" id="KW-1185">Reference proteome</keyword>
<feature type="transmembrane region" description="Helical" evidence="1">
    <location>
        <begin position="40"/>
        <end position="66"/>
    </location>
</feature>
<gene>
    <name evidence="2" type="ORF">HHX25_08955</name>
</gene>
<keyword evidence="1" id="KW-0812">Transmembrane</keyword>
<keyword evidence="1" id="KW-0472">Membrane</keyword>
<proteinExistence type="predicted"/>
<evidence type="ECO:0000256" key="1">
    <source>
        <dbReference type="SAM" id="Phobius"/>
    </source>
</evidence>
<evidence type="ECO:0000313" key="2">
    <source>
        <dbReference type="EMBL" id="NMH87630.1"/>
    </source>
</evidence>
<feature type="transmembrane region" description="Helical" evidence="1">
    <location>
        <begin position="167"/>
        <end position="187"/>
    </location>
</feature>
<feature type="transmembrane region" description="Helical" evidence="1">
    <location>
        <begin position="136"/>
        <end position="155"/>
    </location>
</feature>
<dbReference type="EMBL" id="JABBHF010000004">
    <property type="protein sequence ID" value="NMH87630.1"/>
    <property type="molecule type" value="Genomic_DNA"/>
</dbReference>
<reference evidence="2 3" key="1">
    <citation type="submission" date="2020-04" db="EMBL/GenBank/DDBJ databases">
        <title>A Flavivirga sp. nov.</title>
        <authorList>
            <person name="Sun X."/>
        </authorList>
    </citation>
    <scope>NUCLEOTIDE SEQUENCE [LARGE SCALE GENOMIC DNA]</scope>
    <source>
        <strain evidence="2 3">Y03</strain>
    </source>
</reference>
<evidence type="ECO:0000313" key="3">
    <source>
        <dbReference type="Proteomes" id="UP000746690"/>
    </source>
</evidence>
<protein>
    <recommendedName>
        <fullName evidence="4">O-antigen ligase domain-containing protein</fullName>
    </recommendedName>
</protein>
<feature type="transmembrane region" description="Helical" evidence="1">
    <location>
        <begin position="336"/>
        <end position="359"/>
    </location>
</feature>
<feature type="transmembrane region" description="Helical" evidence="1">
    <location>
        <begin position="245"/>
        <end position="264"/>
    </location>
</feature>
<organism evidence="2 3">
    <name type="scientific">Flavivirga algicola</name>
    <dbReference type="NCBI Taxonomy" id="2729136"/>
    <lineage>
        <taxon>Bacteria</taxon>
        <taxon>Pseudomonadati</taxon>
        <taxon>Bacteroidota</taxon>
        <taxon>Flavobacteriia</taxon>
        <taxon>Flavobacteriales</taxon>
        <taxon>Flavobacteriaceae</taxon>
        <taxon>Flavivirga</taxon>
    </lineage>
</organism>
<feature type="transmembrane region" description="Helical" evidence="1">
    <location>
        <begin position="78"/>
        <end position="96"/>
    </location>
</feature>
<name>A0ABX1RVP7_9FLAO</name>
<evidence type="ECO:0008006" key="4">
    <source>
        <dbReference type="Google" id="ProtNLM"/>
    </source>
</evidence>
<sequence length="420" mass="48876">MLIALILFYAISLILAVKNPNYFLLFYILATTKFLGFIDPASFVIGGVEVGYFGLNLIAIFSVFFHKKWYIMPRKDQWFVYFILLMLIYGIVKPFLDNNSSLFLSFMASKETWFYFLFLYIVVYRYEIDNKQLLKIIKLLGIYLSCIYIVGKISLQLVPPLYHNETFVRTFFPTYISLAIFIYAIRIKFDGVRSMRDRIIILILFLGLILASHLSLTIMTIVGFILYKYVYDKKLQINKYIVSRFVFVAFLGGSITLIAVSGLYERIATNVEAIVSGEDNALSSRDIYNEFRWEAINKKKELGYGFIHQSSSFMKDIKILGANRFMERFTVIDSGYVDLLIKFGYIGTTIIIIIFFRYYGQGFFKAFKNPLSLAMSIYLMQYVFINYTWSVFTFAHGIVPGIIAFHFLLTSNEEELENKV</sequence>
<accession>A0ABX1RVP7</accession>
<keyword evidence="1" id="KW-1133">Transmembrane helix</keyword>
<feature type="transmembrane region" description="Helical" evidence="1">
    <location>
        <begin position="102"/>
        <end position="124"/>
    </location>
</feature>
<dbReference type="Proteomes" id="UP000746690">
    <property type="component" value="Unassembled WGS sequence"/>
</dbReference>